<protein>
    <submittedName>
        <fullName evidence="1">Uncharacterized protein</fullName>
    </submittedName>
</protein>
<dbReference type="AlphaFoldDB" id="A0A978VBL9"/>
<organism evidence="1 2">
    <name type="scientific">Ziziphus jujuba var. spinosa</name>
    <dbReference type="NCBI Taxonomy" id="714518"/>
    <lineage>
        <taxon>Eukaryota</taxon>
        <taxon>Viridiplantae</taxon>
        <taxon>Streptophyta</taxon>
        <taxon>Embryophyta</taxon>
        <taxon>Tracheophyta</taxon>
        <taxon>Spermatophyta</taxon>
        <taxon>Magnoliopsida</taxon>
        <taxon>eudicotyledons</taxon>
        <taxon>Gunneridae</taxon>
        <taxon>Pentapetalae</taxon>
        <taxon>rosids</taxon>
        <taxon>fabids</taxon>
        <taxon>Rosales</taxon>
        <taxon>Rhamnaceae</taxon>
        <taxon>Paliureae</taxon>
        <taxon>Ziziphus</taxon>
    </lineage>
</organism>
<reference evidence="1" key="1">
    <citation type="journal article" date="2021" name="Front. Plant Sci.">
        <title>Chromosome-Scale Genome Assembly for Chinese Sour Jujube and Insights Into Its Genome Evolution and Domestication Signature.</title>
        <authorList>
            <person name="Shen L.-Y."/>
            <person name="Luo H."/>
            <person name="Wang X.-L."/>
            <person name="Wang X.-M."/>
            <person name="Qiu X.-J."/>
            <person name="Liu H."/>
            <person name="Zhou S.-S."/>
            <person name="Jia K.-H."/>
            <person name="Nie S."/>
            <person name="Bao Y.-T."/>
            <person name="Zhang R.-G."/>
            <person name="Yun Q.-Z."/>
            <person name="Chai Y.-H."/>
            <person name="Lu J.-Y."/>
            <person name="Li Y."/>
            <person name="Zhao S.-W."/>
            <person name="Mao J.-F."/>
            <person name="Jia S.-G."/>
            <person name="Mao Y.-M."/>
        </authorList>
    </citation>
    <scope>NUCLEOTIDE SEQUENCE</scope>
    <source>
        <strain evidence="1">AT0</strain>
        <tissue evidence="1">Leaf</tissue>
    </source>
</reference>
<dbReference type="Proteomes" id="UP000813462">
    <property type="component" value="Unassembled WGS sequence"/>
</dbReference>
<comment type="caution">
    <text evidence="1">The sequence shown here is derived from an EMBL/GenBank/DDBJ whole genome shotgun (WGS) entry which is preliminary data.</text>
</comment>
<gene>
    <name evidence="1" type="ORF">FEM48_Zijuj06G0210700</name>
</gene>
<evidence type="ECO:0000313" key="2">
    <source>
        <dbReference type="Proteomes" id="UP000813462"/>
    </source>
</evidence>
<name>A0A978VBL9_ZIZJJ</name>
<sequence>MYLVDRSYSLCTVAYEAKGIQFSVAAYIFLGIELSEAELQKAFKYSGIPVSILVPSQAIIPLWHKDQKVT</sequence>
<proteinExistence type="predicted"/>
<evidence type="ECO:0000313" key="1">
    <source>
        <dbReference type="EMBL" id="KAH7525304.1"/>
    </source>
</evidence>
<accession>A0A978VBL9</accession>
<dbReference type="EMBL" id="JAEACU010000006">
    <property type="protein sequence ID" value="KAH7525304.1"/>
    <property type="molecule type" value="Genomic_DNA"/>
</dbReference>